<comment type="caution">
    <text evidence="2">The sequence shown here is derived from an EMBL/GenBank/DDBJ whole genome shotgun (WGS) entry which is preliminary data.</text>
</comment>
<keyword evidence="3" id="KW-1185">Reference proteome</keyword>
<dbReference type="EMBL" id="SIXH01000024">
    <property type="protein sequence ID" value="TBO60840.1"/>
    <property type="molecule type" value="Genomic_DNA"/>
</dbReference>
<reference evidence="2 3" key="1">
    <citation type="submission" date="2019-02" db="EMBL/GenBank/DDBJ databases">
        <title>Draft Genome Sequence of Streptomyces sp. AM-2504, identified by 16S rRNA comparative analysis as a Streptomyces Kasugaensis strain.</title>
        <authorList>
            <person name="Napolioni V."/>
            <person name="Giuliodori A.M."/>
            <person name="Spurio R."/>
            <person name="Fabbretti A."/>
        </authorList>
    </citation>
    <scope>NUCLEOTIDE SEQUENCE [LARGE SCALE GENOMIC DNA]</scope>
    <source>
        <strain evidence="2 3">AM-2504</strain>
    </source>
</reference>
<evidence type="ECO:0000256" key="1">
    <source>
        <dbReference type="SAM" id="SignalP"/>
    </source>
</evidence>
<organism evidence="2 3">
    <name type="scientific">Streptomyces kasugaensis</name>
    <dbReference type="NCBI Taxonomy" id="1946"/>
    <lineage>
        <taxon>Bacteria</taxon>
        <taxon>Bacillati</taxon>
        <taxon>Actinomycetota</taxon>
        <taxon>Actinomycetes</taxon>
        <taxon>Kitasatosporales</taxon>
        <taxon>Streptomycetaceae</taxon>
        <taxon>Streptomyces</taxon>
    </lineage>
</organism>
<accession>A0A4Q9I2D7</accession>
<evidence type="ECO:0000313" key="3">
    <source>
        <dbReference type="Proteomes" id="UP000292452"/>
    </source>
</evidence>
<keyword evidence="1" id="KW-0732">Signal</keyword>
<dbReference type="AlphaFoldDB" id="A0A4Q9I2D7"/>
<gene>
    <name evidence="2" type="ORF">EYS09_04545</name>
</gene>
<dbReference type="Proteomes" id="UP000292452">
    <property type="component" value="Unassembled WGS sequence"/>
</dbReference>
<name>A0A4Q9I2D7_STRKA</name>
<evidence type="ECO:0008006" key="4">
    <source>
        <dbReference type="Google" id="ProtNLM"/>
    </source>
</evidence>
<proteinExistence type="predicted"/>
<sequence>MGLRIKSILTVALSVPALAMTLFAAPALADGPVTRQPGEPVCTNGSACFYETPWEGKTSWYANPGSECVTLPFPAFGVFNLTDKRLDMYATADCTGDALSEPANDFHTWQSWQPRMSFRAV</sequence>
<evidence type="ECO:0000313" key="2">
    <source>
        <dbReference type="EMBL" id="TBO60840.1"/>
    </source>
</evidence>
<feature type="chain" id="PRO_5039385531" description="Peptidase inhibitor family I36 protein" evidence="1">
    <location>
        <begin position="30"/>
        <end position="121"/>
    </location>
</feature>
<dbReference type="RefSeq" id="WP_131122272.1">
    <property type="nucleotide sequence ID" value="NZ_SIXH01000024.1"/>
</dbReference>
<protein>
    <recommendedName>
        <fullName evidence="4">Peptidase inhibitor family I36 protein</fullName>
    </recommendedName>
</protein>
<feature type="signal peptide" evidence="1">
    <location>
        <begin position="1"/>
        <end position="29"/>
    </location>
</feature>